<sequence length="342" mass="38741">MSVDQMVLKPSCRLTKPEDWTNWWNDLVDTAEDFEVWEFIDPERDDVLIEPEKPAAPSEARTTRSGSLDGPSHASLYEGYKDILLPRYENKLSLSGGASWNEEVKVMRLRRSLSSELRQYCIGRDIPQNDYAFNPEVVGLQTDDTLLLGTRAFTEGFFAILQDTVTTSSTEAEFLALSHVVKEVRAFSRLCSEMHFKPGQDVRIQCDNKQTIRLVTDETPKLKTRLLHVDIHHHWLRQEVQSGLSDLGPLPRINTSLVLKTFPTECWASIDGPDDVRFARSDTGFSNAEMSLEWVHYFNKVSWDRTAIDIVDRDHHEKTARGPFLAAAAAFLAKAPAAAFLG</sequence>
<comment type="caution">
    <text evidence="2">The sequence shown here is derived from an EMBL/GenBank/DDBJ whole genome shotgun (WGS) entry which is preliminary data.</text>
</comment>
<organism evidence="2 3">
    <name type="scientific">Ophiocordyceps polyrhachis-furcata BCC 54312</name>
    <dbReference type="NCBI Taxonomy" id="1330021"/>
    <lineage>
        <taxon>Eukaryota</taxon>
        <taxon>Fungi</taxon>
        <taxon>Dikarya</taxon>
        <taxon>Ascomycota</taxon>
        <taxon>Pezizomycotina</taxon>
        <taxon>Sordariomycetes</taxon>
        <taxon>Hypocreomycetidae</taxon>
        <taxon>Hypocreales</taxon>
        <taxon>Ophiocordycipitaceae</taxon>
        <taxon>Ophiocordyceps</taxon>
    </lineage>
</organism>
<dbReference type="STRING" id="1330021.A0A367L374"/>
<dbReference type="OrthoDB" id="4924025at2759"/>
<evidence type="ECO:0008006" key="4">
    <source>
        <dbReference type="Google" id="ProtNLM"/>
    </source>
</evidence>
<evidence type="ECO:0000256" key="1">
    <source>
        <dbReference type="SAM" id="MobiDB-lite"/>
    </source>
</evidence>
<accession>A0A367L374</accession>
<dbReference type="EMBL" id="LKCN02000017">
    <property type="protein sequence ID" value="RCI08857.1"/>
    <property type="molecule type" value="Genomic_DNA"/>
</dbReference>
<keyword evidence="3" id="KW-1185">Reference proteome</keyword>
<dbReference type="CDD" id="cd09272">
    <property type="entry name" value="RNase_HI_RT_Ty1"/>
    <property type="match status" value="1"/>
</dbReference>
<feature type="region of interest" description="Disordered" evidence="1">
    <location>
        <begin position="51"/>
        <end position="70"/>
    </location>
</feature>
<protein>
    <recommendedName>
        <fullName evidence="4">Reverse transcriptase Ty1/copia-type domain-containing protein</fullName>
    </recommendedName>
</protein>
<dbReference type="AlphaFoldDB" id="A0A367L374"/>
<proteinExistence type="predicted"/>
<dbReference type="Proteomes" id="UP000253664">
    <property type="component" value="Unassembled WGS sequence"/>
</dbReference>
<evidence type="ECO:0000313" key="2">
    <source>
        <dbReference type="EMBL" id="RCI08857.1"/>
    </source>
</evidence>
<evidence type="ECO:0000313" key="3">
    <source>
        <dbReference type="Proteomes" id="UP000253664"/>
    </source>
</evidence>
<gene>
    <name evidence="2" type="ORF">L249_5007</name>
</gene>
<name>A0A367L374_9HYPO</name>
<reference evidence="2 3" key="1">
    <citation type="journal article" date="2015" name="BMC Genomics">
        <title>Insights from the genome of Ophiocordyceps polyrhachis-furcata to pathogenicity and host specificity in insect fungi.</title>
        <authorList>
            <person name="Wichadakul D."/>
            <person name="Kobmoo N."/>
            <person name="Ingsriswang S."/>
            <person name="Tangphatsornruang S."/>
            <person name="Chantasingh D."/>
            <person name="Luangsa-ard J.J."/>
            <person name="Eurwilaichitr L."/>
        </authorList>
    </citation>
    <scope>NUCLEOTIDE SEQUENCE [LARGE SCALE GENOMIC DNA]</scope>
    <source>
        <strain evidence="2 3">BCC 54312</strain>
    </source>
</reference>